<dbReference type="Gene3D" id="2.40.50.770">
    <property type="entry name" value="RecQ-mediated genome instability protein Rmi1, C-terminal domain"/>
    <property type="match status" value="1"/>
</dbReference>
<comment type="similarity">
    <text evidence="1">Belongs to the RMI1 family.</text>
</comment>
<dbReference type="Pfam" id="PF21000">
    <property type="entry name" value="RMI1_N_N"/>
    <property type="match status" value="1"/>
</dbReference>
<dbReference type="STRING" id="7209.A0A1I7V9D1"/>
<proteinExistence type="inferred from homology"/>
<evidence type="ECO:0000259" key="4">
    <source>
        <dbReference type="Pfam" id="PF21000"/>
    </source>
</evidence>
<dbReference type="PANTHER" id="PTHR14790:SF15">
    <property type="entry name" value="RECQ-MEDIATED GENOME INSTABILITY PROTEIN 1"/>
    <property type="match status" value="1"/>
</dbReference>
<protein>
    <recommendedName>
        <fullName evidence="2">RecQ-mediated genome instability protein 1</fullName>
    </recommendedName>
</protein>
<reference evidence="6" key="2">
    <citation type="submission" date="2016-11" db="UniProtKB">
        <authorList>
            <consortium name="WormBaseParasite"/>
        </authorList>
    </citation>
    <scope>IDENTIFICATION</scope>
</reference>
<dbReference type="GO" id="GO:0031422">
    <property type="term" value="C:RecQ family helicase-topoisomerase III complex"/>
    <property type="evidence" value="ECO:0007669"/>
    <property type="project" value="TreeGrafter"/>
</dbReference>
<dbReference type="GO" id="GO:0000712">
    <property type="term" value="P:resolution of meiotic recombination intermediates"/>
    <property type="evidence" value="ECO:0007669"/>
    <property type="project" value="TreeGrafter"/>
</dbReference>
<accession>A0A1I7V9D1</accession>
<feature type="domain" description="RecQ mediated genome instability protein 1 OB-fold" evidence="3">
    <location>
        <begin position="76"/>
        <end position="193"/>
    </location>
</feature>
<dbReference type="Pfam" id="PF08585">
    <property type="entry name" value="RMI1_N_C"/>
    <property type="match status" value="1"/>
</dbReference>
<name>A0A1I7V9D1_LOALO</name>
<dbReference type="eggNOG" id="KOG3683">
    <property type="taxonomic scope" value="Eukaryota"/>
</dbReference>
<dbReference type="Proteomes" id="UP000095285">
    <property type="component" value="Unassembled WGS sequence"/>
</dbReference>
<evidence type="ECO:0000256" key="1">
    <source>
        <dbReference type="ARBA" id="ARBA00006395"/>
    </source>
</evidence>
<reference evidence="5" key="1">
    <citation type="submission" date="2012-04" db="EMBL/GenBank/DDBJ databases">
        <title>The Genome Sequence of Loa loa.</title>
        <authorList>
            <consortium name="The Broad Institute Genome Sequencing Platform"/>
            <consortium name="Broad Institute Genome Sequencing Center for Infectious Disease"/>
            <person name="Nutman T.B."/>
            <person name="Fink D.L."/>
            <person name="Russ C."/>
            <person name="Young S."/>
            <person name="Zeng Q."/>
            <person name="Gargeya S."/>
            <person name="Alvarado L."/>
            <person name="Berlin A."/>
            <person name="Chapman S.B."/>
            <person name="Chen Z."/>
            <person name="Freedman E."/>
            <person name="Gellesch M."/>
            <person name="Goldberg J."/>
            <person name="Griggs A."/>
            <person name="Gujja S."/>
            <person name="Heilman E.R."/>
            <person name="Heiman D."/>
            <person name="Howarth C."/>
            <person name="Mehta T."/>
            <person name="Neiman D."/>
            <person name="Pearson M."/>
            <person name="Roberts A."/>
            <person name="Saif S."/>
            <person name="Shea T."/>
            <person name="Shenoy N."/>
            <person name="Sisk P."/>
            <person name="Stolte C."/>
            <person name="Sykes S."/>
            <person name="White J."/>
            <person name="Yandava C."/>
            <person name="Haas B."/>
            <person name="Henn M.R."/>
            <person name="Nusbaum C."/>
            <person name="Birren B."/>
        </authorList>
    </citation>
    <scope>NUCLEOTIDE SEQUENCE [LARGE SCALE GENOMIC DNA]</scope>
</reference>
<feature type="domain" description="RMI1 N-terminal" evidence="4">
    <location>
        <begin position="14"/>
        <end position="60"/>
    </location>
</feature>
<dbReference type="InterPro" id="IPR013894">
    <property type="entry name" value="RMI1_OB"/>
</dbReference>
<dbReference type="InterPro" id="IPR049363">
    <property type="entry name" value="RMI1_N"/>
</dbReference>
<dbReference type="AlphaFoldDB" id="A0A1I7V9D1"/>
<dbReference type="PANTHER" id="PTHR14790">
    <property type="entry name" value="RECQ-MEDIATED GENOME INSTABILITY PROTEIN 1 RMI1"/>
    <property type="match status" value="1"/>
</dbReference>
<evidence type="ECO:0000259" key="3">
    <source>
        <dbReference type="Pfam" id="PF08585"/>
    </source>
</evidence>
<dbReference type="GO" id="GO:0016604">
    <property type="term" value="C:nuclear body"/>
    <property type="evidence" value="ECO:0007669"/>
    <property type="project" value="TreeGrafter"/>
</dbReference>
<gene>
    <name evidence="6" type="primary">LOAG_07525</name>
</gene>
<dbReference type="SMART" id="SM01161">
    <property type="entry name" value="DUF1767"/>
    <property type="match status" value="1"/>
</dbReference>
<dbReference type="OrthoDB" id="341511at2759"/>
<dbReference type="InParanoid" id="A0A1I7V9D1"/>
<sequence length="625" mass="70379">MADAKKISVAELFSKFHVTLKEAWLNEVLEYLQVERANADIPTVVQLVYEQWLFSELSNSTRPKIRLPPFEKKTFLDSDVAVQINWLVDIHTSMYSKLNQYLGRNLGNSSLYLEPNEETEDLDPANRIYLMEVTDGQRKLRAIEYQKIDKLCGKLSCGTKLIIRGGTFCRRNVLLLGPDNVMILGGESEICQQNTSALIIARRLGIDEKKLKLVECVRNEEYKNSVKTVEVTETEGAEKIQAIVPSVFMRKDVAANSSEQQTTNIHTNRTVKGENVRGKKQKRPVLSRTITSYFQPQHKIPTSGLTSKVSAKSQISLVNQETKEKSEPRNLAWDSLQKQREVKPPPALLPVADSKQQSQHSIATITFSRESNEPSAEQSGPPVVVSQVLCQQKIMNDSAMQSEIRKITEKSITTVQDQTQNVQNFRAFSQFMQPEKASLQPEKASLSARLWKRNFETTRSLVVEGNNSPTPPARKINPTYDAVMLSGESERKETTAKPLILIRTMDLQRNSADTIRHAAVISSSDIQERTIWTANKWQHVTNENTKQFLTNEFHVPVSKVQVQTTEDDSALLLDTTPVHSAANSPQNFSINRMSSNLRERAVEGKCFQTINYSGGQSAGDSVAQR</sequence>
<organism evidence="5 6">
    <name type="scientific">Loa loa</name>
    <name type="common">Eye worm</name>
    <name type="synonym">Filaria loa</name>
    <dbReference type="NCBI Taxonomy" id="7209"/>
    <lineage>
        <taxon>Eukaryota</taxon>
        <taxon>Metazoa</taxon>
        <taxon>Ecdysozoa</taxon>
        <taxon>Nematoda</taxon>
        <taxon>Chromadorea</taxon>
        <taxon>Rhabditida</taxon>
        <taxon>Spirurina</taxon>
        <taxon>Spiruromorpha</taxon>
        <taxon>Filarioidea</taxon>
        <taxon>Onchocercidae</taxon>
        <taxon>Loa</taxon>
    </lineage>
</organism>
<dbReference type="InterPro" id="IPR042470">
    <property type="entry name" value="RMI1_N_C_sf"/>
</dbReference>
<keyword evidence="5" id="KW-1185">Reference proteome</keyword>
<evidence type="ECO:0000313" key="6">
    <source>
        <dbReference type="WBParaSite" id="EN70_113"/>
    </source>
</evidence>
<dbReference type="WBParaSite" id="EN70_113">
    <property type="protein sequence ID" value="EN70_113"/>
    <property type="gene ID" value="EN70_113"/>
</dbReference>
<dbReference type="GO" id="GO:0000724">
    <property type="term" value="P:double-strand break repair via homologous recombination"/>
    <property type="evidence" value="ECO:0007669"/>
    <property type="project" value="TreeGrafter"/>
</dbReference>
<evidence type="ECO:0000313" key="5">
    <source>
        <dbReference type="Proteomes" id="UP000095285"/>
    </source>
</evidence>
<evidence type="ECO:0000256" key="2">
    <source>
        <dbReference type="ARBA" id="ARBA00018987"/>
    </source>
</evidence>